<evidence type="ECO:0000256" key="1">
    <source>
        <dbReference type="SAM" id="MobiDB-lite"/>
    </source>
</evidence>
<evidence type="ECO:0000313" key="2">
    <source>
        <dbReference type="EMBL" id="CAH1274762.1"/>
    </source>
</evidence>
<feature type="compositionally biased region" description="Basic and acidic residues" evidence="1">
    <location>
        <begin position="93"/>
        <end position="118"/>
    </location>
</feature>
<accession>A0A8K0AFV2</accession>
<gene>
    <name evidence="2" type="primary">Hypp5416</name>
    <name evidence="2" type="ORF">BLAG_LOCUS25687</name>
</gene>
<sequence length="127" mass="13969">MAIVILQLSNEQEEARFTTSVDSDWASVQSSIDKELEFNEYAYRWRPDFRDDPTRQGTASNESSSDNTSNEDSTDTASNEDSTDTASNASNVEVHEDAASNVEVHEDAASNVEVHEDAASIEVCEDS</sequence>
<feature type="compositionally biased region" description="Polar residues" evidence="1">
    <location>
        <begin position="17"/>
        <end position="28"/>
    </location>
</feature>
<evidence type="ECO:0000313" key="3">
    <source>
        <dbReference type="Proteomes" id="UP000838412"/>
    </source>
</evidence>
<dbReference type="EMBL" id="OV696694">
    <property type="protein sequence ID" value="CAH1274762.1"/>
    <property type="molecule type" value="Genomic_DNA"/>
</dbReference>
<dbReference type="Proteomes" id="UP000838412">
    <property type="component" value="Chromosome 9"/>
</dbReference>
<organism evidence="2 3">
    <name type="scientific">Branchiostoma lanceolatum</name>
    <name type="common">Common lancelet</name>
    <name type="synonym">Amphioxus lanceolatum</name>
    <dbReference type="NCBI Taxonomy" id="7740"/>
    <lineage>
        <taxon>Eukaryota</taxon>
        <taxon>Metazoa</taxon>
        <taxon>Chordata</taxon>
        <taxon>Cephalochordata</taxon>
        <taxon>Leptocardii</taxon>
        <taxon>Amphioxiformes</taxon>
        <taxon>Branchiostomatidae</taxon>
        <taxon>Branchiostoma</taxon>
    </lineage>
</organism>
<dbReference type="OrthoDB" id="10335699at2759"/>
<protein>
    <submittedName>
        <fullName evidence="2">Hypp5416 protein</fullName>
    </submittedName>
</protein>
<feature type="compositionally biased region" description="Low complexity" evidence="1">
    <location>
        <begin position="58"/>
        <end position="79"/>
    </location>
</feature>
<feature type="region of interest" description="Disordered" evidence="1">
    <location>
        <begin position="9"/>
        <end position="28"/>
    </location>
</feature>
<name>A0A8K0AFV2_BRALA</name>
<dbReference type="AlphaFoldDB" id="A0A8K0AFV2"/>
<keyword evidence="3" id="KW-1185">Reference proteome</keyword>
<reference evidence="2" key="1">
    <citation type="submission" date="2022-01" db="EMBL/GenBank/DDBJ databases">
        <authorList>
            <person name="Braso-Vives M."/>
        </authorList>
    </citation>
    <scope>NUCLEOTIDE SEQUENCE</scope>
</reference>
<feature type="region of interest" description="Disordered" evidence="1">
    <location>
        <begin position="46"/>
        <end position="127"/>
    </location>
</feature>
<proteinExistence type="predicted"/>